<keyword evidence="6" id="KW-0547">Nucleotide-binding</keyword>
<dbReference type="PROSITE" id="PS00211">
    <property type="entry name" value="ABC_TRANSPORTER_1"/>
    <property type="match status" value="2"/>
</dbReference>
<dbReference type="InterPro" id="IPR003593">
    <property type="entry name" value="AAA+_ATPase"/>
</dbReference>
<dbReference type="OrthoDB" id="6500128at2759"/>
<name>A0A9Q1JQV9_9CARY</name>
<evidence type="ECO:0000256" key="8">
    <source>
        <dbReference type="ARBA" id="ARBA00022989"/>
    </source>
</evidence>
<evidence type="ECO:0000259" key="13">
    <source>
        <dbReference type="PROSITE" id="PS50929"/>
    </source>
</evidence>
<feature type="domain" description="ABC transmembrane type-1" evidence="13">
    <location>
        <begin position="51"/>
        <end position="339"/>
    </location>
</feature>
<dbReference type="InterPro" id="IPR003439">
    <property type="entry name" value="ABC_transporter-like_ATP-bd"/>
</dbReference>
<sequence>MKEAEHEHDGSSHQNPRHGTDEPESNSRTKKRVSFLKLFAAADTLDYFLMFFGSIAACIHGVTLPVFYLLFGRMIDSMGRFSSDPHALYAHMSKYSLYLVYLGLISFLASWMGVAFWMQTGERQTGRLRLKYLKAVLKQDMNFFDIEAEKTNLVYHISSDAILVQDAIGDKMGHTIRYLSHFIVGFLLGFMSGWKLALVTLAVIPLLAIAGGAYTLSISTISKKAETAYAECGMVAEEVISQIRTVQTFVGERRAIEKYSKSLEKAIDFGKKSGVAKGLGIGFTYGLMFCAVALFIWYASVLVMNGETNGGNAFITIGNTIYSGFALGQAAPNLAAIAKGRVAVANIISMIEKSRDSFKTLKPGITLPTVVGEIEFREVCFAYPSRPKLLFEGLSFSIGAGKTFALVGTSGSGKSTIISMVQRFYDPCLGSVLLDGHDMRNLQLKWLRKQMGLVNQEPALFSATIADNILHGKEDADMEQVIEAAKAANAHCFIQSLPDGYHTRVGEGGTQLSGGQKQRVAIARALLRNPKILLLDEATSALDADSELVVQKALDEVVLHRTTIIVAHRLSTIQGVDQIIVLSNGRVVESGTQVELLSKGGEYASLVGSQVSDCGNNQSINIPEVSSFGESSINVQTAQGGLMTTSNTGQQVSSEYPSFKELATMNKDEFPYAVLGSVGAALAGVEPPLLALGFTYMLTTFYSNNDSKISHDVRITCFSFLGVSVITVPIYLLQHYYFTLMGERITARVRRSISLLCNVQYAAMLSNEAGWFDLEENSVGSLTSKLAGDATLVRAALVDRLSVLVNNASLIVAAFFISFKLCWRVSAVTVALYPLLIPAAIAEQYFMKGFGGNYSHAYSTATSLAREAIANIRIVASFGIEEQISKRFSLLLDKPNKEVFIRGHISGVCYGMSQLLAFCSYAIALWYGSILVKDGDSNFADVIKAFFVLMVTALAVSETVSLAPHILKGLEALGSVFSILKRKATIDVDDPTSMVLTNIKGDIEFKDVSFRYPTRPEILVLQNLNLKIPAGKSVAIVGKSGSGKSTLISLVMRFYDPDSGSVLIDGYDIRSLNLKSLRRRISLVQQEPPLFSTTIYENIRYGNEGATEIEIVAAAKAANAHEFITKMPDGYNTLVGKQGSQLSGGQKQRVAIARAILKDPSILLLDEATSALDSLSEKVVLQALDKVMQGRTTIIVAHRLSTIRDANSIAVIHQGKVAEMGNHIELLGKAGSLYAQLVSLQQQNNQL</sequence>
<gene>
    <name evidence="14" type="ORF">Cgig2_025557</name>
</gene>
<feature type="domain" description="ABC transmembrane type-1" evidence="13">
    <location>
        <begin position="674"/>
        <end position="968"/>
    </location>
</feature>
<keyword evidence="5" id="KW-0677">Repeat</keyword>
<feature type="transmembrane region" description="Helical" evidence="11">
    <location>
        <begin position="279"/>
        <end position="299"/>
    </location>
</feature>
<evidence type="ECO:0000256" key="9">
    <source>
        <dbReference type="ARBA" id="ARBA00023136"/>
    </source>
</evidence>
<keyword evidence="3" id="KW-0813">Transport</keyword>
<evidence type="ECO:0000256" key="6">
    <source>
        <dbReference type="ARBA" id="ARBA00022741"/>
    </source>
</evidence>
<dbReference type="InterPro" id="IPR036640">
    <property type="entry name" value="ABC1_TM_sf"/>
</dbReference>
<dbReference type="AlphaFoldDB" id="A0A9Q1JQV9"/>
<dbReference type="Gene3D" id="3.40.50.300">
    <property type="entry name" value="P-loop containing nucleotide triphosphate hydrolases"/>
    <property type="match status" value="2"/>
</dbReference>
<dbReference type="SUPFAM" id="SSF52540">
    <property type="entry name" value="P-loop containing nucleoside triphosphate hydrolases"/>
    <property type="match status" value="2"/>
</dbReference>
<evidence type="ECO:0000256" key="2">
    <source>
        <dbReference type="ARBA" id="ARBA00007577"/>
    </source>
</evidence>
<feature type="compositionally biased region" description="Basic and acidic residues" evidence="10">
    <location>
        <begin position="1"/>
        <end position="11"/>
    </location>
</feature>
<dbReference type="Pfam" id="PF00664">
    <property type="entry name" value="ABC_membrane"/>
    <property type="match status" value="2"/>
</dbReference>
<dbReference type="CDD" id="cd18578">
    <property type="entry name" value="ABC_6TM_Pgp_ABCB1_D2_like"/>
    <property type="match status" value="1"/>
</dbReference>
<comment type="subcellular location">
    <subcellularLocation>
        <location evidence="1">Membrane</location>
        <topology evidence="1">Multi-pass membrane protein</topology>
    </subcellularLocation>
</comment>
<dbReference type="GO" id="GO:0015421">
    <property type="term" value="F:ABC-type oligopeptide transporter activity"/>
    <property type="evidence" value="ECO:0007669"/>
    <property type="project" value="TreeGrafter"/>
</dbReference>
<evidence type="ECO:0000256" key="1">
    <source>
        <dbReference type="ARBA" id="ARBA00004141"/>
    </source>
</evidence>
<dbReference type="GO" id="GO:0090374">
    <property type="term" value="P:oligopeptide export from mitochondrion"/>
    <property type="evidence" value="ECO:0007669"/>
    <property type="project" value="TreeGrafter"/>
</dbReference>
<evidence type="ECO:0000259" key="12">
    <source>
        <dbReference type="PROSITE" id="PS50893"/>
    </source>
</evidence>
<evidence type="ECO:0000256" key="7">
    <source>
        <dbReference type="ARBA" id="ARBA00022840"/>
    </source>
</evidence>
<evidence type="ECO:0000313" key="15">
    <source>
        <dbReference type="Proteomes" id="UP001153076"/>
    </source>
</evidence>
<evidence type="ECO:0000256" key="11">
    <source>
        <dbReference type="SAM" id="Phobius"/>
    </source>
</evidence>
<dbReference type="FunFam" id="3.40.50.300:FF:000205">
    <property type="entry name" value="ABC transporter B family member 4"/>
    <property type="match status" value="2"/>
</dbReference>
<evidence type="ECO:0000256" key="4">
    <source>
        <dbReference type="ARBA" id="ARBA00022692"/>
    </source>
</evidence>
<dbReference type="Pfam" id="PF00005">
    <property type="entry name" value="ABC_tran"/>
    <property type="match status" value="2"/>
</dbReference>
<keyword evidence="7" id="KW-0067">ATP-binding</keyword>
<dbReference type="InterPro" id="IPR017871">
    <property type="entry name" value="ABC_transporter-like_CS"/>
</dbReference>
<keyword evidence="15" id="KW-1185">Reference proteome</keyword>
<evidence type="ECO:0000256" key="10">
    <source>
        <dbReference type="SAM" id="MobiDB-lite"/>
    </source>
</evidence>
<dbReference type="GO" id="GO:0005743">
    <property type="term" value="C:mitochondrial inner membrane"/>
    <property type="evidence" value="ECO:0007669"/>
    <property type="project" value="TreeGrafter"/>
</dbReference>
<dbReference type="PROSITE" id="PS50929">
    <property type="entry name" value="ABC_TM1F"/>
    <property type="match status" value="2"/>
</dbReference>
<dbReference type="InterPro" id="IPR011527">
    <property type="entry name" value="ABC1_TM_dom"/>
</dbReference>
<comment type="caution">
    <text evidence="14">The sequence shown here is derived from an EMBL/GenBank/DDBJ whole genome shotgun (WGS) entry which is preliminary data.</text>
</comment>
<proteinExistence type="inferred from homology"/>
<accession>A0A9Q1JQV9</accession>
<dbReference type="PANTHER" id="PTHR43394">
    <property type="entry name" value="ATP-DEPENDENT PERMEASE MDL1, MITOCHONDRIAL"/>
    <property type="match status" value="1"/>
</dbReference>
<evidence type="ECO:0000256" key="3">
    <source>
        <dbReference type="ARBA" id="ARBA00022448"/>
    </source>
</evidence>
<dbReference type="Gene3D" id="1.20.1560.10">
    <property type="entry name" value="ABC transporter type 1, transmembrane domain"/>
    <property type="match status" value="1"/>
</dbReference>
<feature type="transmembrane region" description="Helical" evidence="11">
    <location>
        <begin position="942"/>
        <end position="963"/>
    </location>
</feature>
<reference evidence="14" key="1">
    <citation type="submission" date="2022-04" db="EMBL/GenBank/DDBJ databases">
        <title>Carnegiea gigantea Genome sequencing and assembly v2.</title>
        <authorList>
            <person name="Copetti D."/>
            <person name="Sanderson M.J."/>
            <person name="Burquez A."/>
            <person name="Wojciechowski M.F."/>
        </authorList>
    </citation>
    <scope>NUCLEOTIDE SEQUENCE</scope>
    <source>
        <strain evidence="14">SGP5-SGP5p</strain>
        <tissue evidence="14">Aerial part</tissue>
    </source>
</reference>
<feature type="transmembrane region" description="Helical" evidence="11">
    <location>
        <begin position="801"/>
        <end position="819"/>
    </location>
</feature>
<dbReference type="PROSITE" id="PS50893">
    <property type="entry name" value="ABC_TRANSPORTER_2"/>
    <property type="match status" value="2"/>
</dbReference>
<dbReference type="EMBL" id="JAKOGI010000907">
    <property type="protein sequence ID" value="KAJ8429321.1"/>
    <property type="molecule type" value="Genomic_DNA"/>
</dbReference>
<feature type="domain" description="ABC transporter" evidence="12">
    <location>
        <begin position="374"/>
        <end position="609"/>
    </location>
</feature>
<dbReference type="InterPro" id="IPR039421">
    <property type="entry name" value="Type_1_exporter"/>
</dbReference>
<feature type="transmembrane region" description="Helical" evidence="11">
    <location>
        <begin position="98"/>
        <end position="118"/>
    </location>
</feature>
<dbReference type="CDD" id="cd18577">
    <property type="entry name" value="ABC_6TM_Pgp_ABCB1_D1_like"/>
    <property type="match status" value="1"/>
</dbReference>
<dbReference type="Proteomes" id="UP001153076">
    <property type="component" value="Unassembled WGS sequence"/>
</dbReference>
<dbReference type="GO" id="GO:0016887">
    <property type="term" value="F:ATP hydrolysis activity"/>
    <property type="evidence" value="ECO:0007669"/>
    <property type="project" value="InterPro"/>
</dbReference>
<protein>
    <submittedName>
        <fullName evidence="14">Uncharacterized protein</fullName>
    </submittedName>
</protein>
<dbReference type="SMART" id="SM00382">
    <property type="entry name" value="AAA"/>
    <property type="match status" value="2"/>
</dbReference>
<keyword evidence="9 11" id="KW-0472">Membrane</keyword>
<dbReference type="InterPro" id="IPR027417">
    <property type="entry name" value="P-loop_NTPase"/>
</dbReference>
<organism evidence="14 15">
    <name type="scientific">Carnegiea gigantea</name>
    <dbReference type="NCBI Taxonomy" id="171969"/>
    <lineage>
        <taxon>Eukaryota</taxon>
        <taxon>Viridiplantae</taxon>
        <taxon>Streptophyta</taxon>
        <taxon>Embryophyta</taxon>
        <taxon>Tracheophyta</taxon>
        <taxon>Spermatophyta</taxon>
        <taxon>Magnoliopsida</taxon>
        <taxon>eudicotyledons</taxon>
        <taxon>Gunneridae</taxon>
        <taxon>Pentapetalae</taxon>
        <taxon>Caryophyllales</taxon>
        <taxon>Cactineae</taxon>
        <taxon>Cactaceae</taxon>
        <taxon>Cactoideae</taxon>
        <taxon>Echinocereeae</taxon>
        <taxon>Carnegiea</taxon>
    </lineage>
</organism>
<evidence type="ECO:0000256" key="5">
    <source>
        <dbReference type="ARBA" id="ARBA00022737"/>
    </source>
</evidence>
<dbReference type="SUPFAM" id="SSF90123">
    <property type="entry name" value="ABC transporter transmembrane region"/>
    <property type="match status" value="2"/>
</dbReference>
<feature type="domain" description="ABC transporter" evidence="12">
    <location>
        <begin position="1003"/>
        <end position="1239"/>
    </location>
</feature>
<feature type="transmembrane region" description="Helical" evidence="11">
    <location>
        <begin position="825"/>
        <end position="846"/>
    </location>
</feature>
<feature type="transmembrane region" description="Helical" evidence="11">
    <location>
        <begin position="196"/>
        <end position="216"/>
    </location>
</feature>
<keyword evidence="8 11" id="KW-1133">Transmembrane helix</keyword>
<feature type="compositionally biased region" description="Basic and acidic residues" evidence="10">
    <location>
        <begin position="18"/>
        <end position="27"/>
    </location>
</feature>
<dbReference type="GO" id="GO:0005524">
    <property type="term" value="F:ATP binding"/>
    <property type="evidence" value="ECO:0007669"/>
    <property type="project" value="UniProtKB-KW"/>
</dbReference>
<comment type="similarity">
    <text evidence="2">Belongs to the ABC transporter superfamily. ABCB family. Multidrug resistance exporter (TC 3.A.1.201) subfamily.</text>
</comment>
<feature type="transmembrane region" description="Helical" evidence="11">
    <location>
        <begin position="718"/>
        <end position="738"/>
    </location>
</feature>
<feature type="region of interest" description="Disordered" evidence="10">
    <location>
        <begin position="1"/>
        <end position="28"/>
    </location>
</feature>
<feature type="transmembrane region" description="Helical" evidence="11">
    <location>
        <begin position="907"/>
        <end position="930"/>
    </location>
</feature>
<feature type="transmembrane region" description="Helical" evidence="11">
    <location>
        <begin position="47"/>
        <end position="71"/>
    </location>
</feature>
<evidence type="ECO:0000313" key="14">
    <source>
        <dbReference type="EMBL" id="KAJ8429321.1"/>
    </source>
</evidence>
<dbReference type="PANTHER" id="PTHR43394:SF11">
    <property type="entry name" value="ATP-BINDING CASSETTE TRANSPORTER"/>
    <property type="match status" value="1"/>
</dbReference>
<dbReference type="CDD" id="cd03249">
    <property type="entry name" value="ABC_MTABC3_MDL1_MDL2"/>
    <property type="match status" value="2"/>
</dbReference>
<keyword evidence="4 11" id="KW-0812">Transmembrane</keyword>